<sequence length="246" mass="27361">MPSKFTLSWLVAKASPKKMRGNSGSHGPAPTKLNLFTTIYIFFLHGLGGGIVSGGLSFLIAWWMYKHDYDNDAENFVRLFAFPRTLAGDATLSVFIQTGTTWIIEAFLVQLDIHSGRVTPVAFFSEPKAALRRWFFALDSAKTENPSMRMSIWFHVSRILAIALPAWALLWGPSIGIMSTFGIKEPGTIDVYYESRWAGPLFKLVYASVLAVFTTPIMTSFWILRAAWAKQNGSVALKLTPGNSLE</sequence>
<protein>
    <submittedName>
        <fullName evidence="2">Uncharacterized protein</fullName>
    </submittedName>
</protein>
<comment type="caution">
    <text evidence="2">The sequence shown here is derived from an EMBL/GenBank/DDBJ whole genome shotgun (WGS) entry which is preliminary data.</text>
</comment>
<keyword evidence="1" id="KW-0472">Membrane</keyword>
<feature type="transmembrane region" description="Helical" evidence="1">
    <location>
        <begin position="159"/>
        <end position="183"/>
    </location>
</feature>
<evidence type="ECO:0000313" key="3">
    <source>
        <dbReference type="Proteomes" id="UP000222788"/>
    </source>
</evidence>
<dbReference type="Proteomes" id="UP000222788">
    <property type="component" value="Unassembled WGS sequence"/>
</dbReference>
<feature type="transmembrane region" description="Helical" evidence="1">
    <location>
        <begin position="203"/>
        <end position="224"/>
    </location>
</feature>
<dbReference type="PANTHER" id="PTHR28297">
    <property type="entry name" value="FUNGAL PROTEIN"/>
    <property type="match status" value="1"/>
</dbReference>
<dbReference type="OrthoDB" id="15595at2759"/>
<keyword evidence="1" id="KW-0812">Transmembrane</keyword>
<feature type="transmembrane region" description="Helical" evidence="1">
    <location>
        <begin position="38"/>
        <end position="65"/>
    </location>
</feature>
<evidence type="ECO:0000313" key="2">
    <source>
        <dbReference type="EMBL" id="PHH55257.1"/>
    </source>
</evidence>
<evidence type="ECO:0000256" key="1">
    <source>
        <dbReference type="SAM" id="Phobius"/>
    </source>
</evidence>
<dbReference type="PANTHER" id="PTHR28297:SF1">
    <property type="entry name" value="FUNGAL PROTEIN"/>
    <property type="match status" value="1"/>
</dbReference>
<dbReference type="InterPro" id="IPR018852">
    <property type="entry name" value="DUF2456"/>
</dbReference>
<keyword evidence="3" id="KW-1185">Reference proteome</keyword>
<dbReference type="AlphaFoldDB" id="A0A2C5XEJ1"/>
<dbReference type="Pfam" id="PF10445">
    <property type="entry name" value="DUF2456"/>
    <property type="match status" value="1"/>
</dbReference>
<organism evidence="2 3">
    <name type="scientific">Ceratocystis fimbriata CBS 114723</name>
    <dbReference type="NCBI Taxonomy" id="1035309"/>
    <lineage>
        <taxon>Eukaryota</taxon>
        <taxon>Fungi</taxon>
        <taxon>Dikarya</taxon>
        <taxon>Ascomycota</taxon>
        <taxon>Pezizomycotina</taxon>
        <taxon>Sordariomycetes</taxon>
        <taxon>Hypocreomycetidae</taxon>
        <taxon>Microascales</taxon>
        <taxon>Ceratocystidaceae</taxon>
        <taxon>Ceratocystis</taxon>
    </lineage>
</organism>
<reference evidence="2 3" key="1">
    <citation type="journal article" date="2013" name="Fungal Biol.">
        <title>Analysis of microsatellite markers in the genome of the plant pathogen Ceratocystis fimbriata.</title>
        <authorList>
            <person name="Simpson M.C."/>
            <person name="Wilken P.M."/>
            <person name="Coetzee M.P."/>
            <person name="Wingfield M.J."/>
            <person name="Wingfield B.D."/>
        </authorList>
    </citation>
    <scope>NUCLEOTIDE SEQUENCE [LARGE SCALE GENOMIC DNA]</scope>
    <source>
        <strain evidence="2 3">CBS 114723</strain>
    </source>
</reference>
<keyword evidence="1" id="KW-1133">Transmembrane helix</keyword>
<proteinExistence type="predicted"/>
<dbReference type="EMBL" id="APWK03000014">
    <property type="protein sequence ID" value="PHH55257.1"/>
    <property type="molecule type" value="Genomic_DNA"/>
</dbReference>
<gene>
    <name evidence="2" type="ORF">CFIMG_007461RA00001</name>
</gene>
<name>A0A2C5XEJ1_9PEZI</name>
<accession>A0A2C5XEJ1</accession>
<reference evidence="2 3" key="2">
    <citation type="journal article" date="2013" name="IMA Fungus">
        <title>IMA Genome-F 1: Ceratocystis fimbriata: Draft nuclear genome sequence for the plant pathogen, Ceratocystis fimbriata.</title>
        <authorList>
            <person name="Wilken P.M."/>
            <person name="Steenkamp E.T."/>
            <person name="Wingfield M.J."/>
            <person name="de Beer Z.W."/>
            <person name="Wingfield B.D."/>
        </authorList>
    </citation>
    <scope>NUCLEOTIDE SEQUENCE [LARGE SCALE GENOMIC DNA]</scope>
    <source>
        <strain evidence="2 3">CBS 114723</strain>
    </source>
</reference>